<keyword evidence="2" id="KW-0843">Virulence</keyword>
<protein>
    <recommendedName>
        <fullName evidence="6">Phospholipase C</fullName>
    </recommendedName>
</protein>
<keyword evidence="1" id="KW-0378">Hydrolase</keyword>
<evidence type="ECO:0008006" key="6">
    <source>
        <dbReference type="Google" id="ProtNLM"/>
    </source>
</evidence>
<feature type="region of interest" description="Disordered" evidence="3">
    <location>
        <begin position="367"/>
        <end position="398"/>
    </location>
</feature>
<evidence type="ECO:0000313" key="4">
    <source>
        <dbReference type="EMBL" id="GAA4629451.1"/>
    </source>
</evidence>
<dbReference type="PANTHER" id="PTHR31956">
    <property type="entry name" value="NON-SPECIFIC PHOSPHOLIPASE C4-RELATED"/>
    <property type="match status" value="1"/>
</dbReference>
<dbReference type="EMBL" id="BAABHK010000007">
    <property type="protein sequence ID" value="GAA4629451.1"/>
    <property type="molecule type" value="Genomic_DNA"/>
</dbReference>
<organism evidence="4 5">
    <name type="scientific">Actinoallomurus vinaceus</name>
    <dbReference type="NCBI Taxonomy" id="1080074"/>
    <lineage>
        <taxon>Bacteria</taxon>
        <taxon>Bacillati</taxon>
        <taxon>Actinomycetota</taxon>
        <taxon>Actinomycetes</taxon>
        <taxon>Streptosporangiales</taxon>
        <taxon>Thermomonosporaceae</taxon>
        <taxon>Actinoallomurus</taxon>
    </lineage>
</organism>
<reference evidence="5" key="1">
    <citation type="journal article" date="2019" name="Int. J. Syst. Evol. Microbiol.">
        <title>The Global Catalogue of Microorganisms (GCM) 10K type strain sequencing project: providing services to taxonomists for standard genome sequencing and annotation.</title>
        <authorList>
            <consortium name="The Broad Institute Genomics Platform"/>
            <consortium name="The Broad Institute Genome Sequencing Center for Infectious Disease"/>
            <person name="Wu L."/>
            <person name="Ma J."/>
        </authorList>
    </citation>
    <scope>NUCLEOTIDE SEQUENCE [LARGE SCALE GENOMIC DNA]</scope>
    <source>
        <strain evidence="5">JCM 17939</strain>
    </source>
</reference>
<dbReference type="Proteomes" id="UP001501442">
    <property type="component" value="Unassembled WGS sequence"/>
</dbReference>
<evidence type="ECO:0000313" key="5">
    <source>
        <dbReference type="Proteomes" id="UP001501442"/>
    </source>
</evidence>
<feature type="region of interest" description="Disordered" evidence="3">
    <location>
        <begin position="428"/>
        <end position="454"/>
    </location>
</feature>
<sequence length="454" mass="50820">MEQLALRRIGRRPTNTGFVASYEKKGRGLCPPTFGGLAGGLLNWWARHASSRKAPITGRGPLIMHCQRQERAPVLSRLALDFAVCTRWFCSVPGETWPNRNFMHAATSDGETDINVRSYTDRTIFELLEEQGKTWHIYHDDTPQVWAFPHLWNLPERHARWFPHADFIRHAKTGSLPTYSFVEPNHRPPVHTLDHTPLIGTRDRSNSQHPGNNLVDDNAYDTFADGGDIDFARAETLIATIYEALHANRDVFERSILLITYDEHGGFYDHVPPPTGVPAPGDPIGRLSRLCHLLYHRKAAAFDFTMLGPRVPAIVVSPYIPKSTVDAEVRDHASIPATLRALFAPNAAPLTDRDDWAAPFHSMLSLPEPRRDDLPDLSAYAASPPRLSEEAAPAATGPVPRHYQDFARQADLVRQILTDVGEPEILRVTADDPPMRRAGETSAAFADAAHRHRR</sequence>
<evidence type="ECO:0000256" key="2">
    <source>
        <dbReference type="ARBA" id="ARBA00023026"/>
    </source>
</evidence>
<proteinExistence type="predicted"/>
<keyword evidence="5" id="KW-1185">Reference proteome</keyword>
<evidence type="ECO:0000256" key="3">
    <source>
        <dbReference type="SAM" id="MobiDB-lite"/>
    </source>
</evidence>
<dbReference type="InterPro" id="IPR007312">
    <property type="entry name" value="Phosphoesterase"/>
</dbReference>
<comment type="caution">
    <text evidence="4">The sequence shown here is derived from an EMBL/GenBank/DDBJ whole genome shotgun (WGS) entry which is preliminary data.</text>
</comment>
<dbReference type="PANTHER" id="PTHR31956:SF1">
    <property type="entry name" value="NON-SPECIFIC PHOSPHOLIPASE C1"/>
    <property type="match status" value="1"/>
</dbReference>
<dbReference type="Gene3D" id="3.40.720.10">
    <property type="entry name" value="Alkaline Phosphatase, subunit A"/>
    <property type="match status" value="2"/>
</dbReference>
<gene>
    <name evidence="4" type="ORF">GCM10023196_050470</name>
</gene>
<feature type="compositionally biased region" description="Basic and acidic residues" evidence="3">
    <location>
        <begin position="429"/>
        <end position="439"/>
    </location>
</feature>
<dbReference type="Pfam" id="PF04185">
    <property type="entry name" value="Phosphoesterase"/>
    <property type="match status" value="1"/>
</dbReference>
<accession>A0ABP8UFZ3</accession>
<evidence type="ECO:0000256" key="1">
    <source>
        <dbReference type="ARBA" id="ARBA00022801"/>
    </source>
</evidence>
<name>A0ABP8UFZ3_9ACTN</name>
<dbReference type="InterPro" id="IPR017850">
    <property type="entry name" value="Alkaline_phosphatase_core_sf"/>
</dbReference>